<feature type="domain" description="KilA-N" evidence="1">
    <location>
        <begin position="5"/>
        <end position="112"/>
    </location>
</feature>
<dbReference type="PROSITE" id="PS51301">
    <property type="entry name" value="KILA_N"/>
    <property type="match status" value="1"/>
</dbReference>
<evidence type="ECO:0000259" key="1">
    <source>
        <dbReference type="PROSITE" id="PS51301"/>
    </source>
</evidence>
<gene>
    <name evidence="2" type="ORF">GCM10017764_18000</name>
</gene>
<keyword evidence="3" id="KW-1185">Reference proteome</keyword>
<dbReference type="Proteomes" id="UP000620550">
    <property type="component" value="Unassembled WGS sequence"/>
</dbReference>
<dbReference type="InterPro" id="IPR036887">
    <property type="entry name" value="HTH_APSES_sf"/>
</dbReference>
<dbReference type="Pfam" id="PF04383">
    <property type="entry name" value="KilA-N"/>
    <property type="match status" value="1"/>
</dbReference>
<organism evidence="2 3">
    <name type="scientific">Sphingobacterium griseoflavum</name>
    <dbReference type="NCBI Taxonomy" id="1474952"/>
    <lineage>
        <taxon>Bacteria</taxon>
        <taxon>Pseudomonadati</taxon>
        <taxon>Bacteroidota</taxon>
        <taxon>Sphingobacteriia</taxon>
        <taxon>Sphingobacteriales</taxon>
        <taxon>Sphingobacteriaceae</taxon>
        <taxon>Sphingobacterium</taxon>
    </lineage>
</organism>
<accession>A0ABQ3HX97</accession>
<sequence>MKTNANIVRKLNDFDVVQRTKDSMFDATTLLKQWNKSSGMKKEIKHFFENKQTKEFIEVLLNEEKLNTRNSAYLKSRGKNGGTWMHPYLFIKFAMWLNPKFEYHVIKFVYDELIQHRKLSGDFYNKLCSLLGRFKETDFREVGKILNFVVFNEHARDRRNSATPEQQEDLQQLERDACRDIEKGYVRSWDEFKTMMRREWATRHNNVPSVLT</sequence>
<proteinExistence type="predicted"/>
<dbReference type="InterPro" id="IPR018004">
    <property type="entry name" value="KilA/APSES_HTH"/>
</dbReference>
<dbReference type="InterPro" id="IPR017880">
    <property type="entry name" value="KilA_N"/>
</dbReference>
<dbReference type="EMBL" id="BNAF01000006">
    <property type="protein sequence ID" value="GHE35158.1"/>
    <property type="molecule type" value="Genomic_DNA"/>
</dbReference>
<evidence type="ECO:0000313" key="3">
    <source>
        <dbReference type="Proteomes" id="UP000620550"/>
    </source>
</evidence>
<dbReference type="SMART" id="SM01252">
    <property type="entry name" value="KilA-N"/>
    <property type="match status" value="1"/>
</dbReference>
<dbReference type="RefSeq" id="WP_262891177.1">
    <property type="nucleotide sequence ID" value="NZ_BNAF01000006.1"/>
</dbReference>
<dbReference type="SUPFAM" id="SSF54616">
    <property type="entry name" value="DNA-binding domain of Mlu1-box binding protein MBP1"/>
    <property type="match status" value="1"/>
</dbReference>
<reference evidence="3" key="1">
    <citation type="journal article" date="2019" name="Int. J. Syst. Evol. Microbiol.">
        <title>The Global Catalogue of Microorganisms (GCM) 10K type strain sequencing project: providing services to taxonomists for standard genome sequencing and annotation.</title>
        <authorList>
            <consortium name="The Broad Institute Genomics Platform"/>
            <consortium name="The Broad Institute Genome Sequencing Center for Infectious Disease"/>
            <person name="Wu L."/>
            <person name="Ma J."/>
        </authorList>
    </citation>
    <scope>NUCLEOTIDE SEQUENCE [LARGE SCALE GENOMIC DNA]</scope>
    <source>
        <strain evidence="3">CGMCC 1.12966</strain>
    </source>
</reference>
<protein>
    <recommendedName>
        <fullName evidence="1">KilA-N domain-containing protein</fullName>
    </recommendedName>
</protein>
<comment type="caution">
    <text evidence="2">The sequence shown here is derived from an EMBL/GenBank/DDBJ whole genome shotgun (WGS) entry which is preliminary data.</text>
</comment>
<evidence type="ECO:0000313" key="2">
    <source>
        <dbReference type="EMBL" id="GHE35158.1"/>
    </source>
</evidence>
<name>A0ABQ3HX97_9SPHI</name>